<organism evidence="4 5">
    <name type="scientific">Eiseniibacteriota bacterium</name>
    <dbReference type="NCBI Taxonomy" id="2212470"/>
    <lineage>
        <taxon>Bacteria</taxon>
        <taxon>Candidatus Eiseniibacteriota</taxon>
    </lineage>
</organism>
<dbReference type="Pfam" id="PF00483">
    <property type="entry name" value="NTP_transferase"/>
    <property type="match status" value="1"/>
</dbReference>
<sequence length="339" mass="36331">MSPGARRFAAESVPVFLLCGGLGTRLRRVDARPKAVIPVAGVPFVLYLLRLLGIQGFREIHLLVGHGAERVLTTLGLDPAPEAGAGTSPPAAPANEPPFEADLPPGATRQTDPARGPADEVVAGGSTSEADPAMRTSPSNPLVPEILRPLTLCVHREPEPMGTGGALSLARGCFGDYNLILNADSYAESIYPDLWIAHAELGEKTADGLTLLAVWQDDRSDYGGLALGAAALEGEEEEATDAAILRRRTHSVTSFLEKGITGPGWINGGVYLAGRGALERLPDGPSSLERKLLPELVRDSRLYALRSRCFFRDIGTPDRLRAAQQEFRRIRSRFDDASR</sequence>
<dbReference type="InterPro" id="IPR050486">
    <property type="entry name" value="Mannose-1P_guanyltransferase"/>
</dbReference>
<reference evidence="4" key="1">
    <citation type="submission" date="2020-04" db="EMBL/GenBank/DDBJ databases">
        <authorList>
            <person name="Zhang T."/>
        </authorList>
    </citation>
    <scope>NUCLEOTIDE SEQUENCE</scope>
    <source>
        <strain evidence="4">HKST-UBA01</strain>
    </source>
</reference>
<keyword evidence="2" id="KW-0472">Membrane</keyword>
<reference evidence="4" key="2">
    <citation type="journal article" date="2021" name="Microbiome">
        <title>Successional dynamics and alternative stable states in a saline activated sludge microbial community over 9 years.</title>
        <authorList>
            <person name="Wang Y."/>
            <person name="Ye J."/>
            <person name="Ju F."/>
            <person name="Liu L."/>
            <person name="Boyd J.A."/>
            <person name="Deng Y."/>
            <person name="Parks D.H."/>
            <person name="Jiang X."/>
            <person name="Yin X."/>
            <person name="Woodcroft B.J."/>
            <person name="Tyson G.W."/>
            <person name="Hugenholtz P."/>
            <person name="Polz M.F."/>
            <person name="Zhang T."/>
        </authorList>
    </citation>
    <scope>NUCLEOTIDE SEQUENCE</scope>
    <source>
        <strain evidence="4">HKST-UBA01</strain>
    </source>
</reference>
<accession>A0A956RP23</accession>
<dbReference type="SUPFAM" id="SSF53448">
    <property type="entry name" value="Nucleotide-diphospho-sugar transferases"/>
    <property type="match status" value="1"/>
</dbReference>
<proteinExistence type="predicted"/>
<dbReference type="InterPro" id="IPR005835">
    <property type="entry name" value="NTP_transferase_dom"/>
</dbReference>
<feature type="compositionally biased region" description="Low complexity" evidence="1">
    <location>
        <begin position="79"/>
        <end position="89"/>
    </location>
</feature>
<protein>
    <recommendedName>
        <fullName evidence="3">Nucleotidyl transferase domain-containing protein</fullName>
    </recommendedName>
</protein>
<keyword evidence="2" id="KW-1133">Transmembrane helix</keyword>
<dbReference type="AlphaFoldDB" id="A0A956RP23"/>
<evidence type="ECO:0000259" key="3">
    <source>
        <dbReference type="Pfam" id="PF00483"/>
    </source>
</evidence>
<dbReference type="Proteomes" id="UP000697710">
    <property type="component" value="Unassembled WGS sequence"/>
</dbReference>
<feature type="domain" description="Nucleotidyl transferase" evidence="3">
    <location>
        <begin position="156"/>
        <end position="326"/>
    </location>
</feature>
<evidence type="ECO:0000256" key="1">
    <source>
        <dbReference type="SAM" id="MobiDB-lite"/>
    </source>
</evidence>
<dbReference type="Gene3D" id="3.90.550.10">
    <property type="entry name" value="Spore Coat Polysaccharide Biosynthesis Protein SpsA, Chain A"/>
    <property type="match status" value="2"/>
</dbReference>
<gene>
    <name evidence="4" type="ORF">KC729_10615</name>
</gene>
<dbReference type="InterPro" id="IPR029044">
    <property type="entry name" value="Nucleotide-diphossugar_trans"/>
</dbReference>
<keyword evidence="2" id="KW-0812">Transmembrane</keyword>
<feature type="transmembrane region" description="Helical" evidence="2">
    <location>
        <begin position="35"/>
        <end position="53"/>
    </location>
</feature>
<comment type="caution">
    <text evidence="4">The sequence shown here is derived from an EMBL/GenBank/DDBJ whole genome shotgun (WGS) entry which is preliminary data.</text>
</comment>
<dbReference type="PANTHER" id="PTHR22572">
    <property type="entry name" value="SUGAR-1-PHOSPHATE GUANYL TRANSFERASE"/>
    <property type="match status" value="1"/>
</dbReference>
<evidence type="ECO:0000313" key="5">
    <source>
        <dbReference type="Proteomes" id="UP000697710"/>
    </source>
</evidence>
<evidence type="ECO:0000256" key="2">
    <source>
        <dbReference type="SAM" id="Phobius"/>
    </source>
</evidence>
<dbReference type="EMBL" id="JAGQHR010000305">
    <property type="protein sequence ID" value="MCA9728126.1"/>
    <property type="molecule type" value="Genomic_DNA"/>
</dbReference>
<name>A0A956RP23_UNCEI</name>
<evidence type="ECO:0000313" key="4">
    <source>
        <dbReference type="EMBL" id="MCA9728126.1"/>
    </source>
</evidence>
<feature type="region of interest" description="Disordered" evidence="1">
    <location>
        <begin position="79"/>
        <end position="141"/>
    </location>
</feature>